<gene>
    <name evidence="2" type="ordered locus">CKO_02776</name>
</gene>
<organism evidence="2 3">
    <name type="scientific">Citrobacter koseri (strain ATCC BAA-895 / CDC 4225-83 / SGSC4696)</name>
    <dbReference type="NCBI Taxonomy" id="290338"/>
    <lineage>
        <taxon>Bacteria</taxon>
        <taxon>Pseudomonadati</taxon>
        <taxon>Pseudomonadota</taxon>
        <taxon>Gammaproteobacteria</taxon>
        <taxon>Enterobacterales</taxon>
        <taxon>Enterobacteriaceae</taxon>
        <taxon>Citrobacter</taxon>
    </lineage>
</organism>
<evidence type="ECO:0000256" key="1">
    <source>
        <dbReference type="SAM" id="MobiDB-lite"/>
    </source>
</evidence>
<dbReference type="KEGG" id="cko:CKO_02776"/>
<proteinExistence type="predicted"/>
<evidence type="ECO:0000313" key="2">
    <source>
        <dbReference type="EMBL" id="ABV13882.1"/>
    </source>
</evidence>
<dbReference type="AlphaFoldDB" id="A8AK69"/>
<feature type="region of interest" description="Disordered" evidence="1">
    <location>
        <begin position="1"/>
        <end position="40"/>
    </location>
</feature>
<dbReference type="Proteomes" id="UP000008148">
    <property type="component" value="Chromosome"/>
</dbReference>
<dbReference type="EMBL" id="CP000822">
    <property type="protein sequence ID" value="ABV13882.1"/>
    <property type="molecule type" value="Genomic_DNA"/>
</dbReference>
<sequence length="40" mass="4050">MALRLPGLQRAPCRPDKAVTPPSGVMPGGAMLTGPTTCSL</sequence>
<protein>
    <submittedName>
        <fullName evidence="2">Uncharacterized protein</fullName>
    </submittedName>
</protein>
<name>A8AK69_CITK8</name>
<accession>A8AK69</accession>
<dbReference type="HOGENOM" id="CLU_3287048_0_0_6"/>
<reference evidence="2 3" key="1">
    <citation type="submission" date="2007-08" db="EMBL/GenBank/DDBJ databases">
        <authorList>
            <consortium name="The Citrobacter koseri Genome Sequencing Project"/>
            <person name="McClelland M."/>
            <person name="Sanderson E.K."/>
            <person name="Porwollik S."/>
            <person name="Spieth J."/>
            <person name="Clifton W.S."/>
            <person name="Latreille P."/>
            <person name="Courtney L."/>
            <person name="Wang C."/>
            <person name="Pepin K."/>
            <person name="Bhonagiri V."/>
            <person name="Nash W."/>
            <person name="Johnson M."/>
            <person name="Thiruvilangam P."/>
            <person name="Wilson R."/>
        </authorList>
    </citation>
    <scope>NUCLEOTIDE SEQUENCE [LARGE SCALE GENOMIC DNA]</scope>
    <source>
        <strain evidence="3">ATCC BAA-895 / CDC 4225-83 / SGSC4696</strain>
    </source>
</reference>
<evidence type="ECO:0000313" key="3">
    <source>
        <dbReference type="Proteomes" id="UP000008148"/>
    </source>
</evidence>
<keyword evidence="3" id="KW-1185">Reference proteome</keyword>